<dbReference type="FunFam" id="1.25.40.10:FF:000090">
    <property type="entry name" value="Pentatricopeptide repeat-containing protein, chloroplastic"/>
    <property type="match status" value="1"/>
</dbReference>
<dbReference type="AlphaFoldDB" id="A0AAD8HM12"/>
<keyword evidence="1" id="KW-0677">Repeat</keyword>
<dbReference type="InterPro" id="IPR011990">
    <property type="entry name" value="TPR-like_helical_dom_sf"/>
</dbReference>
<dbReference type="GO" id="GO:0003723">
    <property type="term" value="F:RNA binding"/>
    <property type="evidence" value="ECO:0007669"/>
    <property type="project" value="InterPro"/>
</dbReference>
<feature type="repeat" description="PPR" evidence="2">
    <location>
        <begin position="86"/>
        <end position="121"/>
    </location>
</feature>
<dbReference type="InterPro" id="IPR046960">
    <property type="entry name" value="PPR_At4g14850-like_plant"/>
</dbReference>
<feature type="repeat" description="PPR" evidence="2">
    <location>
        <begin position="24"/>
        <end position="58"/>
    </location>
</feature>
<organism evidence="3 4">
    <name type="scientific">Heracleum sosnowskyi</name>
    <dbReference type="NCBI Taxonomy" id="360622"/>
    <lineage>
        <taxon>Eukaryota</taxon>
        <taxon>Viridiplantae</taxon>
        <taxon>Streptophyta</taxon>
        <taxon>Embryophyta</taxon>
        <taxon>Tracheophyta</taxon>
        <taxon>Spermatophyta</taxon>
        <taxon>Magnoliopsida</taxon>
        <taxon>eudicotyledons</taxon>
        <taxon>Gunneridae</taxon>
        <taxon>Pentapetalae</taxon>
        <taxon>asterids</taxon>
        <taxon>campanulids</taxon>
        <taxon>Apiales</taxon>
        <taxon>Apiaceae</taxon>
        <taxon>Apioideae</taxon>
        <taxon>apioid superclade</taxon>
        <taxon>Tordylieae</taxon>
        <taxon>Tordyliinae</taxon>
        <taxon>Heracleum</taxon>
    </lineage>
</organism>
<dbReference type="Pfam" id="PF20431">
    <property type="entry name" value="E_motif"/>
    <property type="match status" value="1"/>
</dbReference>
<comment type="caution">
    <text evidence="3">The sequence shown here is derived from an EMBL/GenBank/DDBJ whole genome shotgun (WGS) entry which is preliminary data.</text>
</comment>
<feature type="repeat" description="PPR" evidence="2">
    <location>
        <begin position="224"/>
        <end position="258"/>
    </location>
</feature>
<dbReference type="Pfam" id="PF01535">
    <property type="entry name" value="PPR"/>
    <property type="match status" value="9"/>
</dbReference>
<dbReference type="Pfam" id="PF13041">
    <property type="entry name" value="PPR_2"/>
    <property type="match status" value="2"/>
</dbReference>
<evidence type="ECO:0000256" key="2">
    <source>
        <dbReference type="PROSITE-ProRule" id="PRU00708"/>
    </source>
</evidence>
<dbReference type="Gene3D" id="1.25.40.10">
    <property type="entry name" value="Tetratricopeptide repeat domain"/>
    <property type="match status" value="4"/>
</dbReference>
<dbReference type="InterPro" id="IPR002885">
    <property type="entry name" value="PPR_rpt"/>
</dbReference>
<reference evidence="3" key="1">
    <citation type="submission" date="2023-02" db="EMBL/GenBank/DDBJ databases">
        <title>Genome of toxic invasive species Heracleum sosnowskyi carries increased number of genes despite the absence of recent whole-genome duplications.</title>
        <authorList>
            <person name="Schelkunov M."/>
            <person name="Shtratnikova V."/>
            <person name="Makarenko M."/>
            <person name="Klepikova A."/>
            <person name="Omelchenko D."/>
            <person name="Novikova G."/>
            <person name="Obukhova E."/>
            <person name="Bogdanov V."/>
            <person name="Penin A."/>
            <person name="Logacheva M."/>
        </authorList>
    </citation>
    <scope>NUCLEOTIDE SEQUENCE</scope>
    <source>
        <strain evidence="3">Hsosn_3</strain>
        <tissue evidence="3">Leaf</tissue>
    </source>
</reference>
<gene>
    <name evidence="3" type="ORF">POM88_035683</name>
</gene>
<name>A0AAD8HM12_9APIA</name>
<dbReference type="EMBL" id="JAUIZM010000008">
    <property type="protein sequence ID" value="KAK1369591.1"/>
    <property type="molecule type" value="Genomic_DNA"/>
</dbReference>
<evidence type="ECO:0000313" key="4">
    <source>
        <dbReference type="Proteomes" id="UP001237642"/>
    </source>
</evidence>
<sequence length="678" mass="76248">MLKRSLIEGVVGHGRAIKAGFTSTILICNQLIHMYSKHGLIQDSRKLFDEMPQRNVFTWNAIISAYIKTHNFSQAQHLFKTSPVKDSVTYNTMFSGYLSCDGYEGHALKLFLEMQLVGDENAVIDEFTLTAMLNLTAKLCTVSHGRQLHCRMLKTGNCFSGFATSALIDMYSKCECFQEARRVFDGCFGGVDLVTKNAMVAACCREGELEMAWHLFSSELELADTVSWNTLILGYTQNHHKKEAIELFRCMAEEGFRWNEHTVVGILSACSGLKNLKLGKEIHAWVLKEKMNYNPFVSSGIVDVYCKCGNMKYAESVYSSTGLENTFSITSMIVGYSLRGNMVDAKRLFDSLTERNSVVWTAMFSGYVKSQQCDEVFELFNEFKVKEGTLPDPLILMSMLGSCAVKAIVDPGKQIHAYLYRLGMEMDAKMLSTIIDMYSKCGNITYAQSIFQNISARDTVLYNVMIAGYAHHGFEHQALSHFEEMKERGLVPDAGTFIAILSACRHCGIVELGELYFTSMAEDYGILPEIDHYACLIDLYGRANQLEKAVALMREMPVEPDAVILGTVLNACKMNRNLELARETEEKLLKIEKGNGARYVQLANIYASEGKWDEMGRIRKKMRGNEVKKFAGCSWAHVGNKVHIFTSGDKLHSETEAIYDVLDSLNPKLVHRGCIECR</sequence>
<dbReference type="GO" id="GO:0009451">
    <property type="term" value="P:RNA modification"/>
    <property type="evidence" value="ECO:0007669"/>
    <property type="project" value="InterPro"/>
</dbReference>
<dbReference type="PANTHER" id="PTHR47926">
    <property type="entry name" value="PENTATRICOPEPTIDE REPEAT-CONTAINING PROTEIN"/>
    <property type="match status" value="1"/>
</dbReference>
<evidence type="ECO:0000256" key="1">
    <source>
        <dbReference type="ARBA" id="ARBA00022737"/>
    </source>
</evidence>
<evidence type="ECO:0000313" key="3">
    <source>
        <dbReference type="EMBL" id="KAK1369591.1"/>
    </source>
</evidence>
<dbReference type="Proteomes" id="UP001237642">
    <property type="component" value="Unassembled WGS sequence"/>
</dbReference>
<dbReference type="PANTHER" id="PTHR47926:SF387">
    <property type="entry name" value="PENTATRICOPEPTIDE REPEAT-CONTAINING PROTEIN"/>
    <property type="match status" value="1"/>
</dbReference>
<feature type="repeat" description="PPR" evidence="2">
    <location>
        <begin position="458"/>
        <end position="492"/>
    </location>
</feature>
<dbReference type="InterPro" id="IPR046848">
    <property type="entry name" value="E_motif"/>
</dbReference>
<dbReference type="PROSITE" id="PS51375">
    <property type="entry name" value="PPR"/>
    <property type="match status" value="5"/>
</dbReference>
<accession>A0AAD8HM12</accession>
<keyword evidence="4" id="KW-1185">Reference proteome</keyword>
<reference evidence="3" key="2">
    <citation type="submission" date="2023-05" db="EMBL/GenBank/DDBJ databases">
        <authorList>
            <person name="Schelkunov M.I."/>
        </authorList>
    </citation>
    <scope>NUCLEOTIDE SEQUENCE</scope>
    <source>
        <strain evidence="3">Hsosn_3</strain>
        <tissue evidence="3">Leaf</tissue>
    </source>
</reference>
<dbReference type="NCBIfam" id="TIGR00756">
    <property type="entry name" value="PPR"/>
    <property type="match status" value="5"/>
</dbReference>
<protein>
    <submittedName>
        <fullName evidence="3">Pentatricopeptide repeat-containing protein</fullName>
    </submittedName>
</protein>
<dbReference type="FunFam" id="1.25.40.10:FF:000442">
    <property type="entry name" value="Pentatricopeptide repeat-containing protein At3g49710"/>
    <property type="match status" value="1"/>
</dbReference>
<feature type="repeat" description="PPR" evidence="2">
    <location>
        <begin position="356"/>
        <end position="391"/>
    </location>
</feature>
<proteinExistence type="predicted"/>